<gene>
    <name evidence="2" type="ORF">F511_05656</name>
</gene>
<dbReference type="EMBL" id="KV007730">
    <property type="protein sequence ID" value="KZV31183.1"/>
    <property type="molecule type" value="Genomic_DNA"/>
</dbReference>
<reference evidence="2 3" key="1">
    <citation type="journal article" date="2015" name="Proc. Natl. Acad. Sci. U.S.A.">
        <title>The resurrection genome of Boea hygrometrica: A blueprint for survival of dehydration.</title>
        <authorList>
            <person name="Xiao L."/>
            <person name="Yang G."/>
            <person name="Zhang L."/>
            <person name="Yang X."/>
            <person name="Zhao S."/>
            <person name="Ji Z."/>
            <person name="Zhou Q."/>
            <person name="Hu M."/>
            <person name="Wang Y."/>
            <person name="Chen M."/>
            <person name="Xu Y."/>
            <person name="Jin H."/>
            <person name="Xiao X."/>
            <person name="Hu G."/>
            <person name="Bao F."/>
            <person name="Hu Y."/>
            <person name="Wan P."/>
            <person name="Li L."/>
            <person name="Deng X."/>
            <person name="Kuang T."/>
            <person name="Xiang C."/>
            <person name="Zhu J.K."/>
            <person name="Oliver M.J."/>
            <person name="He Y."/>
        </authorList>
    </citation>
    <scope>NUCLEOTIDE SEQUENCE [LARGE SCALE GENOMIC DNA]</scope>
    <source>
        <strain evidence="3">cv. XS01</strain>
    </source>
</reference>
<keyword evidence="1" id="KW-0812">Transmembrane</keyword>
<sequence length="232" mass="25485">MIRIRRGSPTFRTLLAGRGPRGPDLEGLNEELYQMVLTSKPKMYAEVVDNAIDIEEGLQSRRARSSRQRRLVVLLVREHSLLSLRNQPISPHGSRWHSSLAVRGFDPAVSSSRRSGVLALLVQAAQVAVVLGLSSVVFAVGSIHRPSLSAFRALAISVASLDISLACVRQRDRSRPQPRLRVVEDSLGVIPLSFSSLGWVRLHSVCSSSLVRRDSDSHVSLSTLYGFTALML</sequence>
<proteinExistence type="predicted"/>
<protein>
    <submittedName>
        <fullName evidence="2">Uncharacterized protein</fullName>
    </submittedName>
</protein>
<keyword evidence="3" id="KW-1185">Reference proteome</keyword>
<keyword evidence="1" id="KW-0472">Membrane</keyword>
<keyword evidence="1" id="KW-1133">Transmembrane helix</keyword>
<evidence type="ECO:0000313" key="3">
    <source>
        <dbReference type="Proteomes" id="UP000250235"/>
    </source>
</evidence>
<evidence type="ECO:0000313" key="2">
    <source>
        <dbReference type="EMBL" id="KZV31183.1"/>
    </source>
</evidence>
<accession>A0A2Z7B9J7</accession>
<feature type="transmembrane region" description="Helical" evidence="1">
    <location>
        <begin position="117"/>
        <end position="143"/>
    </location>
</feature>
<dbReference type="AlphaFoldDB" id="A0A2Z7B9J7"/>
<organism evidence="2 3">
    <name type="scientific">Dorcoceras hygrometricum</name>
    <dbReference type="NCBI Taxonomy" id="472368"/>
    <lineage>
        <taxon>Eukaryota</taxon>
        <taxon>Viridiplantae</taxon>
        <taxon>Streptophyta</taxon>
        <taxon>Embryophyta</taxon>
        <taxon>Tracheophyta</taxon>
        <taxon>Spermatophyta</taxon>
        <taxon>Magnoliopsida</taxon>
        <taxon>eudicotyledons</taxon>
        <taxon>Gunneridae</taxon>
        <taxon>Pentapetalae</taxon>
        <taxon>asterids</taxon>
        <taxon>lamiids</taxon>
        <taxon>Lamiales</taxon>
        <taxon>Gesneriaceae</taxon>
        <taxon>Didymocarpoideae</taxon>
        <taxon>Trichosporeae</taxon>
        <taxon>Loxocarpinae</taxon>
        <taxon>Dorcoceras</taxon>
    </lineage>
</organism>
<evidence type="ECO:0000256" key="1">
    <source>
        <dbReference type="SAM" id="Phobius"/>
    </source>
</evidence>
<name>A0A2Z7B9J7_9LAMI</name>
<dbReference type="Proteomes" id="UP000250235">
    <property type="component" value="Unassembled WGS sequence"/>
</dbReference>
<feature type="transmembrane region" description="Helical" evidence="1">
    <location>
        <begin position="149"/>
        <end position="168"/>
    </location>
</feature>